<dbReference type="Gene3D" id="1.20.1560.10">
    <property type="entry name" value="ABC transporter type 1, transmembrane domain"/>
    <property type="match status" value="1"/>
</dbReference>
<accession>A0A8J4H3N0</accession>
<feature type="domain" description="ABC transmembrane type-1" evidence="9">
    <location>
        <begin position="18"/>
        <end position="302"/>
    </location>
</feature>
<comment type="subcellular location">
    <subcellularLocation>
        <location evidence="1">Cell membrane</location>
        <topology evidence="1">Multi-pass membrane protein</topology>
    </subcellularLocation>
</comment>
<comment type="caution">
    <text evidence="10">The sequence shown here is derived from an EMBL/GenBank/DDBJ whole genome shotgun (WGS) entry which is preliminary data.</text>
</comment>
<dbReference type="Proteomes" id="UP000677918">
    <property type="component" value="Unassembled WGS sequence"/>
</dbReference>
<name>A0A8J4H3N0_9BACL</name>
<dbReference type="SMART" id="SM00382">
    <property type="entry name" value="AAA"/>
    <property type="match status" value="1"/>
</dbReference>
<dbReference type="PANTHER" id="PTHR43394:SF1">
    <property type="entry name" value="ATP-BINDING CASSETTE SUB-FAMILY B MEMBER 10, MITOCHONDRIAL"/>
    <property type="match status" value="1"/>
</dbReference>
<dbReference type="InterPro" id="IPR003593">
    <property type="entry name" value="AAA+_ATPase"/>
</dbReference>
<keyword evidence="4" id="KW-0067">ATP-binding</keyword>
<dbReference type="InterPro" id="IPR003439">
    <property type="entry name" value="ABC_transporter-like_ATP-bd"/>
</dbReference>
<keyword evidence="2 7" id="KW-0812">Transmembrane</keyword>
<dbReference type="InterPro" id="IPR011527">
    <property type="entry name" value="ABC1_TM_dom"/>
</dbReference>
<feature type="transmembrane region" description="Helical" evidence="7">
    <location>
        <begin position="241"/>
        <end position="262"/>
    </location>
</feature>
<feature type="transmembrane region" description="Helical" evidence="7">
    <location>
        <begin position="155"/>
        <end position="173"/>
    </location>
</feature>
<sequence length="587" mass="66296">MRQAFGLLVWLSRQTKPAILGMVLLLLVSPILNWATVMLTKHFIDSLSGEELRTMLQLAAAMGAIAMAIAIVGRLQGFLGDRLSLDMAYRMEQFLLEMIKPEHVTLLETPQFQQDLNILKNSLFKINSFIQAGLSFLHQIILIVIYTWMLLPYSVLAAALVLACSLTVLAQVWKQTSRQEKLFQSISQTEMEARHLGDLVLQPAAQKEMLVFAAKTFLMEKWRRAAHSVTRVRKQFLRKDLSWELLVEIVQPLGFFGIQLILLPKVARGQMSVGDYVAMSAAAGYLAASWKTFFHSLAPFKGVQLFVQRFFRFQDTYFPQAPQRGKRLGKLRRLELNEMSFTYPARNEPVLRDIHLALTRGEMIALVGENGSGKSTLAKVIAGLHHVDRGRMFVNGTDLCDVERTSYYARVSIVNQDYMRYPFSVYENIALASPTAEVKERADGFLQDFPELVPAQLLGQLDTVIGHQYLNARQLSGGQWQRVAIARALYKEADLLVLDEATAELDPGLELPLIERLRSLRRGKMTVLVTHSMHVARRADCIYVLHNGTIVESGSHERLIAADGLYSRMWERQNEAGKKGDVQSVFA</sequence>
<dbReference type="PANTHER" id="PTHR43394">
    <property type="entry name" value="ATP-DEPENDENT PERMEASE MDL1, MITOCHONDRIAL"/>
    <property type="match status" value="1"/>
</dbReference>
<evidence type="ECO:0000256" key="7">
    <source>
        <dbReference type="SAM" id="Phobius"/>
    </source>
</evidence>
<dbReference type="InterPro" id="IPR017871">
    <property type="entry name" value="ABC_transporter-like_CS"/>
</dbReference>
<evidence type="ECO:0000256" key="1">
    <source>
        <dbReference type="ARBA" id="ARBA00004651"/>
    </source>
</evidence>
<dbReference type="InterPro" id="IPR027417">
    <property type="entry name" value="P-loop_NTPase"/>
</dbReference>
<keyword evidence="6 7" id="KW-0472">Membrane</keyword>
<keyword evidence="11" id="KW-1185">Reference proteome</keyword>
<dbReference type="Gene3D" id="3.40.50.300">
    <property type="entry name" value="P-loop containing nucleotide triphosphate hydrolases"/>
    <property type="match status" value="1"/>
</dbReference>
<keyword evidence="3" id="KW-0547">Nucleotide-binding</keyword>
<dbReference type="SUPFAM" id="SSF52540">
    <property type="entry name" value="P-loop containing nucleoside triphosphate hydrolases"/>
    <property type="match status" value="1"/>
</dbReference>
<dbReference type="GO" id="GO:0015421">
    <property type="term" value="F:ABC-type oligopeptide transporter activity"/>
    <property type="evidence" value="ECO:0007669"/>
    <property type="project" value="TreeGrafter"/>
</dbReference>
<dbReference type="PROSITE" id="PS50929">
    <property type="entry name" value="ABC_TM1F"/>
    <property type="match status" value="1"/>
</dbReference>
<dbReference type="SUPFAM" id="SSF90123">
    <property type="entry name" value="ABC transporter transmembrane region"/>
    <property type="match status" value="1"/>
</dbReference>
<protein>
    <submittedName>
        <fullName evidence="10">ABC transporter</fullName>
    </submittedName>
</protein>
<feature type="transmembrane region" description="Helical" evidence="7">
    <location>
        <begin position="55"/>
        <end position="75"/>
    </location>
</feature>
<evidence type="ECO:0000256" key="6">
    <source>
        <dbReference type="ARBA" id="ARBA00023136"/>
    </source>
</evidence>
<dbReference type="GO" id="GO:0005524">
    <property type="term" value="F:ATP binding"/>
    <property type="evidence" value="ECO:0007669"/>
    <property type="project" value="UniProtKB-KW"/>
</dbReference>
<dbReference type="CDD" id="cd03228">
    <property type="entry name" value="ABCC_MRP_Like"/>
    <property type="match status" value="1"/>
</dbReference>
<dbReference type="EMBL" id="BOVK01000046">
    <property type="protein sequence ID" value="GIQ70363.1"/>
    <property type="molecule type" value="Genomic_DNA"/>
</dbReference>
<evidence type="ECO:0000259" key="9">
    <source>
        <dbReference type="PROSITE" id="PS50929"/>
    </source>
</evidence>
<evidence type="ECO:0000313" key="11">
    <source>
        <dbReference type="Proteomes" id="UP000677918"/>
    </source>
</evidence>
<dbReference type="InterPro" id="IPR039421">
    <property type="entry name" value="Type_1_exporter"/>
</dbReference>
<evidence type="ECO:0000256" key="3">
    <source>
        <dbReference type="ARBA" id="ARBA00022741"/>
    </source>
</evidence>
<organism evidence="10 11">
    <name type="scientific">Xylanibacillus composti</name>
    <dbReference type="NCBI Taxonomy" id="1572762"/>
    <lineage>
        <taxon>Bacteria</taxon>
        <taxon>Bacillati</taxon>
        <taxon>Bacillota</taxon>
        <taxon>Bacilli</taxon>
        <taxon>Bacillales</taxon>
        <taxon>Paenibacillaceae</taxon>
        <taxon>Xylanibacillus</taxon>
    </lineage>
</organism>
<proteinExistence type="predicted"/>
<dbReference type="AlphaFoldDB" id="A0A8J4H3N0"/>
<dbReference type="GO" id="GO:0016887">
    <property type="term" value="F:ATP hydrolysis activity"/>
    <property type="evidence" value="ECO:0007669"/>
    <property type="project" value="InterPro"/>
</dbReference>
<feature type="transmembrane region" description="Helical" evidence="7">
    <location>
        <begin position="129"/>
        <end position="149"/>
    </location>
</feature>
<reference evidence="10" key="1">
    <citation type="submission" date="2021-04" db="EMBL/GenBank/DDBJ databases">
        <title>Draft genome sequence of Xylanibacillus composti strain K13.</title>
        <authorList>
            <person name="Uke A."/>
            <person name="Chhe C."/>
            <person name="Baramee S."/>
            <person name="Kosugi A."/>
        </authorList>
    </citation>
    <scope>NUCLEOTIDE SEQUENCE</scope>
    <source>
        <strain evidence="10">K13</strain>
    </source>
</reference>
<evidence type="ECO:0000256" key="2">
    <source>
        <dbReference type="ARBA" id="ARBA00022692"/>
    </source>
</evidence>
<gene>
    <name evidence="10" type="ORF">XYCOK13_31870</name>
</gene>
<dbReference type="GO" id="GO:0005886">
    <property type="term" value="C:plasma membrane"/>
    <property type="evidence" value="ECO:0007669"/>
    <property type="project" value="UniProtKB-SubCell"/>
</dbReference>
<evidence type="ECO:0000313" key="10">
    <source>
        <dbReference type="EMBL" id="GIQ70363.1"/>
    </source>
</evidence>
<keyword evidence="5 7" id="KW-1133">Transmembrane helix</keyword>
<evidence type="ECO:0000259" key="8">
    <source>
        <dbReference type="PROSITE" id="PS50893"/>
    </source>
</evidence>
<dbReference type="PROSITE" id="PS00211">
    <property type="entry name" value="ABC_TRANSPORTER_1"/>
    <property type="match status" value="1"/>
</dbReference>
<feature type="transmembrane region" description="Helical" evidence="7">
    <location>
        <begin position="18"/>
        <end position="35"/>
    </location>
</feature>
<evidence type="ECO:0000256" key="4">
    <source>
        <dbReference type="ARBA" id="ARBA00022840"/>
    </source>
</evidence>
<dbReference type="InterPro" id="IPR036640">
    <property type="entry name" value="ABC1_TM_sf"/>
</dbReference>
<evidence type="ECO:0000256" key="5">
    <source>
        <dbReference type="ARBA" id="ARBA00022989"/>
    </source>
</evidence>
<dbReference type="PROSITE" id="PS50893">
    <property type="entry name" value="ABC_TRANSPORTER_2"/>
    <property type="match status" value="1"/>
</dbReference>
<feature type="domain" description="ABC transporter" evidence="8">
    <location>
        <begin position="334"/>
        <end position="572"/>
    </location>
</feature>
<dbReference type="Pfam" id="PF00005">
    <property type="entry name" value="ABC_tran"/>
    <property type="match status" value="1"/>
</dbReference>